<dbReference type="CDD" id="cd00093">
    <property type="entry name" value="HTH_XRE"/>
    <property type="match status" value="1"/>
</dbReference>
<keyword evidence="3" id="KW-1185">Reference proteome</keyword>
<dbReference type="Gene3D" id="1.10.260.40">
    <property type="entry name" value="lambda repressor-like DNA-binding domains"/>
    <property type="match status" value="1"/>
</dbReference>
<accession>A0ABN1ADY2</accession>
<dbReference type="Pfam" id="PF19054">
    <property type="entry name" value="DUF5753"/>
    <property type="match status" value="1"/>
</dbReference>
<reference evidence="2 3" key="1">
    <citation type="journal article" date="2019" name="Int. J. Syst. Evol. Microbiol.">
        <title>The Global Catalogue of Microorganisms (GCM) 10K type strain sequencing project: providing services to taxonomists for standard genome sequencing and annotation.</title>
        <authorList>
            <consortium name="The Broad Institute Genomics Platform"/>
            <consortium name="The Broad Institute Genome Sequencing Center for Infectious Disease"/>
            <person name="Wu L."/>
            <person name="Ma J."/>
        </authorList>
    </citation>
    <scope>NUCLEOTIDE SEQUENCE [LARGE SCALE GENOMIC DNA]</scope>
    <source>
        <strain evidence="2 3">JCM 4805</strain>
    </source>
</reference>
<dbReference type="PROSITE" id="PS50943">
    <property type="entry name" value="HTH_CROC1"/>
    <property type="match status" value="1"/>
</dbReference>
<dbReference type="SMART" id="SM00530">
    <property type="entry name" value="HTH_XRE"/>
    <property type="match status" value="1"/>
</dbReference>
<dbReference type="InterPro" id="IPR010982">
    <property type="entry name" value="Lambda_DNA-bd_dom_sf"/>
</dbReference>
<feature type="domain" description="HTH cro/C1-type" evidence="1">
    <location>
        <begin position="19"/>
        <end position="52"/>
    </location>
</feature>
<evidence type="ECO:0000313" key="3">
    <source>
        <dbReference type="Proteomes" id="UP001500909"/>
    </source>
</evidence>
<dbReference type="InterPro" id="IPR001387">
    <property type="entry name" value="Cro/C1-type_HTH"/>
</dbReference>
<evidence type="ECO:0000313" key="2">
    <source>
        <dbReference type="EMBL" id="GAA0474102.1"/>
    </source>
</evidence>
<dbReference type="Pfam" id="PF13560">
    <property type="entry name" value="HTH_31"/>
    <property type="match status" value="1"/>
</dbReference>
<dbReference type="Proteomes" id="UP001500909">
    <property type="component" value="Unassembled WGS sequence"/>
</dbReference>
<proteinExistence type="predicted"/>
<dbReference type="RefSeq" id="WP_346096725.1">
    <property type="nucleotide sequence ID" value="NZ_BAAABY010000030.1"/>
</dbReference>
<dbReference type="SUPFAM" id="SSF47413">
    <property type="entry name" value="lambda repressor-like DNA-binding domains"/>
    <property type="match status" value="1"/>
</dbReference>
<sequence length="273" mass="30159">MANENGERPAIWVGYGKLLKLFRERAGLTQQQLAESVDYSYELVASVEQGRRPAKAAFTEAVESVLDADGTLRTLQPQVELAKFPEFFKNFALLEAETLSRFSYDPGVVPGLLQTEEYARSLLHTQYPPLDDETVEQRVSARIARQSLLTRQKPPLALVFIVEEAVLRRAVGGTAVMKAQLGKLLECGRIRNVDVQVLPTAVVGHSGLNGGPMVLVETSDRKQAVYLESHGVSTLVFDRARVSELWMSHGMLRSQALGPEESARLVERVAGEL</sequence>
<gene>
    <name evidence="2" type="ORF">GCM10010361_43080</name>
</gene>
<evidence type="ECO:0000259" key="1">
    <source>
        <dbReference type="PROSITE" id="PS50943"/>
    </source>
</evidence>
<organism evidence="2 3">
    <name type="scientific">Streptomyces olivaceiscleroticus</name>
    <dbReference type="NCBI Taxonomy" id="68245"/>
    <lineage>
        <taxon>Bacteria</taxon>
        <taxon>Bacillati</taxon>
        <taxon>Actinomycetota</taxon>
        <taxon>Actinomycetes</taxon>
        <taxon>Kitasatosporales</taxon>
        <taxon>Streptomycetaceae</taxon>
        <taxon>Streptomyces</taxon>
    </lineage>
</organism>
<dbReference type="InterPro" id="IPR043917">
    <property type="entry name" value="DUF5753"/>
</dbReference>
<dbReference type="EMBL" id="BAAABY010000030">
    <property type="protein sequence ID" value="GAA0474102.1"/>
    <property type="molecule type" value="Genomic_DNA"/>
</dbReference>
<name>A0ABN1ADY2_9ACTN</name>
<comment type="caution">
    <text evidence="2">The sequence shown here is derived from an EMBL/GenBank/DDBJ whole genome shotgun (WGS) entry which is preliminary data.</text>
</comment>
<protein>
    <submittedName>
        <fullName evidence="2">Helix-turn-helix transcriptional regulator</fullName>
    </submittedName>
</protein>